<evidence type="ECO:0000313" key="4">
    <source>
        <dbReference type="Proteomes" id="UP001550603"/>
    </source>
</evidence>
<reference evidence="3 4" key="1">
    <citation type="submission" date="2024-06" db="EMBL/GenBank/DDBJ databases">
        <title>The Natural Products Discovery Center: Release of the First 8490 Sequenced Strains for Exploring Actinobacteria Biosynthetic Diversity.</title>
        <authorList>
            <person name="Kalkreuter E."/>
            <person name="Kautsar S.A."/>
            <person name="Yang D."/>
            <person name="Bader C.D."/>
            <person name="Teijaro C.N."/>
            <person name="Fluegel L."/>
            <person name="Davis C.M."/>
            <person name="Simpson J.R."/>
            <person name="Lauterbach L."/>
            <person name="Steele A.D."/>
            <person name="Gui C."/>
            <person name="Meng S."/>
            <person name="Li G."/>
            <person name="Viehrig K."/>
            <person name="Ye F."/>
            <person name="Su P."/>
            <person name="Kiefer A.F."/>
            <person name="Nichols A."/>
            <person name="Cepeda A.J."/>
            <person name="Yan W."/>
            <person name="Fan B."/>
            <person name="Jiang Y."/>
            <person name="Adhikari A."/>
            <person name="Zheng C.-J."/>
            <person name="Schuster L."/>
            <person name="Cowan T.M."/>
            <person name="Smanski M.J."/>
            <person name="Chevrette M.G."/>
            <person name="De Carvalho L.P.S."/>
            <person name="Shen B."/>
        </authorList>
    </citation>
    <scope>NUCLEOTIDE SEQUENCE [LARGE SCALE GENOMIC DNA]</scope>
    <source>
        <strain evidence="3 4">NPDC019583</strain>
    </source>
</reference>
<dbReference type="InterPro" id="IPR036013">
    <property type="entry name" value="Band_7/SPFH_dom_sf"/>
</dbReference>
<dbReference type="Proteomes" id="UP001550603">
    <property type="component" value="Unassembled WGS sequence"/>
</dbReference>
<dbReference type="SUPFAM" id="SSF117892">
    <property type="entry name" value="Band 7/SPFH domain"/>
    <property type="match status" value="1"/>
</dbReference>
<comment type="subcellular location">
    <subcellularLocation>
        <location evidence="1">Endomembrane system</location>
    </subcellularLocation>
</comment>
<protein>
    <submittedName>
        <fullName evidence="3">Flotillin family protein</fullName>
    </submittedName>
</protein>
<accession>A0ABV2XPC1</accession>
<dbReference type="PANTHER" id="PTHR13806:SF31">
    <property type="entry name" value="FLOTILLIN-LIKE PROTEIN 1-RELATED"/>
    <property type="match status" value="1"/>
</dbReference>
<evidence type="ECO:0000313" key="3">
    <source>
        <dbReference type="EMBL" id="MEU2265795.1"/>
    </source>
</evidence>
<keyword evidence="4" id="KW-1185">Reference proteome</keyword>
<organism evidence="3 4">
    <name type="scientific">Streptomyces olindensis</name>
    <dbReference type="NCBI Taxonomy" id="358823"/>
    <lineage>
        <taxon>Bacteria</taxon>
        <taxon>Bacillati</taxon>
        <taxon>Actinomycetota</taxon>
        <taxon>Actinomycetes</taxon>
        <taxon>Kitasatosporales</taxon>
        <taxon>Streptomycetaceae</taxon>
        <taxon>Streptomyces</taxon>
    </lineage>
</organism>
<feature type="coiled-coil region" evidence="2">
    <location>
        <begin position="219"/>
        <end position="246"/>
    </location>
</feature>
<feature type="coiled-coil region" evidence="2">
    <location>
        <begin position="332"/>
        <end position="393"/>
    </location>
</feature>
<keyword evidence="2" id="KW-0175">Coiled coil</keyword>
<evidence type="ECO:0000256" key="2">
    <source>
        <dbReference type="SAM" id="Coils"/>
    </source>
</evidence>
<dbReference type="EMBL" id="JBEYBN010000004">
    <property type="protein sequence ID" value="MEU2265795.1"/>
    <property type="molecule type" value="Genomic_DNA"/>
</dbReference>
<evidence type="ECO:0000256" key="1">
    <source>
        <dbReference type="ARBA" id="ARBA00004308"/>
    </source>
</evidence>
<comment type="caution">
    <text evidence="3">The sequence shown here is derived from an EMBL/GenBank/DDBJ whole genome shotgun (WGS) entry which is preliminary data.</text>
</comment>
<sequence length="678" mass="74116">MNVILLGVGVLVAVTLLAVLVVSRLFRKVEQGKALIVSKLRKVDVTFTGQVVLPVLHKAEVMDISVKAIEITRTGKDGLICRDNIRADIRITFFVKVNKTVDDVIKVAQAVGTARASDRDTLQELFHAKFSEALKTVGKQLDFTDLYTKREELRYRIIEVIGVDLNGYHLEDAAIDYLEQTPVAQLDPANVLDAQGIRKITELTAVEHVRTNEAQRTEEKEITRQNVDAREAILELERRQADAEIKQKREIATVRAREEAETARVVEEERLRAQGAFLATEEKLGVQRENQAREVAVAAKNRERVIAVENERIEKDRLLEVIGRERETQLTRIAAEKEIEAERRDIAEVIRERVAVDRTVAEQEESIKKLRAVEEAERQRQAVIIAAEAEAQEKLVKDIKAAEAAEQAATHRASEELTLAEARLKTADLDARARLRLAEGIQAEAAAEGLAAVQVRDKEADVIEKAGRAEAVATEARLRAEAEGAQAHALAEAAAIGEKLKAEAEGLTQKAAAMAALDDASRGHEEYRLRVQADKEIRLAGLDVQRQVAEAQAAVLATGLESADISIVGGESVFFDRLMSSIALGKGVDGFVQHSETAQALARPWLDGTSSFTDDLGRVLGSVSTADVRNLTVSALLLKLMKTGGADSGQLQQLLDRAGELGLADKPLTALNGSAAHA</sequence>
<dbReference type="Gene3D" id="3.30.479.30">
    <property type="entry name" value="Band 7 domain"/>
    <property type="match status" value="1"/>
</dbReference>
<dbReference type="RefSeq" id="WP_359785574.1">
    <property type="nucleotide sequence ID" value="NZ_JBEYBN010000004.1"/>
</dbReference>
<gene>
    <name evidence="3" type="ORF">ABZ568_05000</name>
</gene>
<proteinExistence type="predicted"/>
<dbReference type="PANTHER" id="PTHR13806">
    <property type="entry name" value="FLOTILLIN-RELATED"/>
    <property type="match status" value="1"/>
</dbReference>
<dbReference type="InterPro" id="IPR027705">
    <property type="entry name" value="Flotillin_fam"/>
</dbReference>
<name>A0ABV2XPC1_9ACTN</name>